<dbReference type="AlphaFoldDB" id="A0A7X2PCM8"/>
<protein>
    <submittedName>
        <fullName evidence="2">Putative ABC transporter permease</fullName>
    </submittedName>
</protein>
<dbReference type="InterPro" id="IPR010540">
    <property type="entry name" value="CmpB_TMEM229"/>
</dbReference>
<feature type="transmembrane region" description="Helical" evidence="1">
    <location>
        <begin position="45"/>
        <end position="65"/>
    </location>
</feature>
<keyword evidence="1" id="KW-0472">Membrane</keyword>
<feature type="transmembrane region" description="Helical" evidence="1">
    <location>
        <begin position="12"/>
        <end position="33"/>
    </location>
</feature>
<name>A0A7X2PCM8_9SPIO</name>
<keyword evidence="1" id="KW-0812">Transmembrane</keyword>
<gene>
    <name evidence="2" type="ORF">FYJ80_06430</name>
</gene>
<reference evidence="2 3" key="1">
    <citation type="submission" date="2019-08" db="EMBL/GenBank/DDBJ databases">
        <title>In-depth cultivation of the pig gut microbiome towards novel bacterial diversity and tailored functional studies.</title>
        <authorList>
            <person name="Wylensek D."/>
            <person name="Hitch T.C.A."/>
            <person name="Clavel T."/>
        </authorList>
    </citation>
    <scope>NUCLEOTIDE SEQUENCE [LARGE SCALE GENOMIC DNA]</scope>
    <source>
        <strain evidence="2 3">NM-380-WT-3C1</strain>
    </source>
</reference>
<evidence type="ECO:0000313" key="2">
    <source>
        <dbReference type="EMBL" id="MSU06417.1"/>
    </source>
</evidence>
<feature type="transmembrane region" description="Helical" evidence="1">
    <location>
        <begin position="72"/>
        <end position="92"/>
    </location>
</feature>
<dbReference type="Proteomes" id="UP000460549">
    <property type="component" value="Unassembled WGS sequence"/>
</dbReference>
<accession>A0A7X2PCM8</accession>
<dbReference type="EMBL" id="VUNN01000011">
    <property type="protein sequence ID" value="MSU06417.1"/>
    <property type="molecule type" value="Genomic_DNA"/>
</dbReference>
<proteinExistence type="predicted"/>
<feature type="transmembrane region" description="Helical" evidence="1">
    <location>
        <begin position="112"/>
        <end position="132"/>
    </location>
</feature>
<keyword evidence="1" id="KW-1133">Transmembrane helix</keyword>
<feature type="transmembrane region" description="Helical" evidence="1">
    <location>
        <begin position="153"/>
        <end position="177"/>
    </location>
</feature>
<sequence>MHFARGINFYKLFLIFFTGSFVGVLIELIWCYLRNGYLESRSGLVYGPFNLVYGIGALVLTLALYKYRNRSWTFSFLGGFITGSVVEYFCSYFQELLFGSTSWDYSNIPFNLNGRICLLYSVFWGLLGILWIKKIYPRIASWILAIPDKAGKIAVWVLCVFIVFNSAVSGLAVYRWAERINNKEPSNQLEVILDNRFPNERLEKIYANLSFK</sequence>
<keyword evidence="3" id="KW-1185">Reference proteome</keyword>
<dbReference type="Pfam" id="PF06541">
    <property type="entry name" value="ABC_trans_CmpB"/>
    <property type="match status" value="1"/>
</dbReference>
<evidence type="ECO:0000313" key="3">
    <source>
        <dbReference type="Proteomes" id="UP000460549"/>
    </source>
</evidence>
<evidence type="ECO:0000256" key="1">
    <source>
        <dbReference type="SAM" id="Phobius"/>
    </source>
</evidence>
<organism evidence="2 3">
    <name type="scientific">Bullifex porci</name>
    <dbReference type="NCBI Taxonomy" id="2606638"/>
    <lineage>
        <taxon>Bacteria</taxon>
        <taxon>Pseudomonadati</taxon>
        <taxon>Spirochaetota</taxon>
        <taxon>Spirochaetia</taxon>
        <taxon>Spirochaetales</taxon>
        <taxon>Spirochaetaceae</taxon>
        <taxon>Bullifex</taxon>
    </lineage>
</organism>
<comment type="caution">
    <text evidence="2">The sequence shown here is derived from an EMBL/GenBank/DDBJ whole genome shotgun (WGS) entry which is preliminary data.</text>
</comment>